<dbReference type="InterPro" id="IPR020084">
    <property type="entry name" value="NUDIX_hydrolase_CS"/>
</dbReference>
<dbReference type="SUPFAM" id="SSF55811">
    <property type="entry name" value="Nudix"/>
    <property type="match status" value="1"/>
</dbReference>
<dbReference type="GO" id="GO:0046872">
    <property type="term" value="F:metal ion binding"/>
    <property type="evidence" value="ECO:0007669"/>
    <property type="project" value="UniProtKB-KW"/>
</dbReference>
<evidence type="ECO:0000256" key="5">
    <source>
        <dbReference type="SAM" id="MobiDB-lite"/>
    </source>
</evidence>
<keyword evidence="4" id="KW-0460">Magnesium</keyword>
<dbReference type="PROSITE" id="PS00893">
    <property type="entry name" value="NUDIX_BOX"/>
    <property type="match status" value="1"/>
</dbReference>
<feature type="compositionally biased region" description="Low complexity" evidence="5">
    <location>
        <begin position="215"/>
        <end position="224"/>
    </location>
</feature>
<keyword evidence="8" id="KW-1185">Reference proteome</keyword>
<evidence type="ECO:0000256" key="3">
    <source>
        <dbReference type="ARBA" id="ARBA00022801"/>
    </source>
</evidence>
<reference evidence="7" key="1">
    <citation type="submission" date="2020-12" db="EMBL/GenBank/DDBJ databases">
        <title>Metabolic potential, ecology and presence of endohyphal bacteria is reflected in genomic diversity of Mucoromycotina.</title>
        <authorList>
            <person name="Muszewska A."/>
            <person name="Okrasinska A."/>
            <person name="Steczkiewicz K."/>
            <person name="Drgas O."/>
            <person name="Orlowska M."/>
            <person name="Perlinska-Lenart U."/>
            <person name="Aleksandrzak-Piekarczyk T."/>
            <person name="Szatraj K."/>
            <person name="Zielenkiewicz U."/>
            <person name="Pilsyk S."/>
            <person name="Malc E."/>
            <person name="Mieczkowski P."/>
            <person name="Kruszewska J.S."/>
            <person name="Biernat P."/>
            <person name="Pawlowska J."/>
        </authorList>
    </citation>
    <scope>NUCLEOTIDE SEQUENCE</scope>
    <source>
        <strain evidence="7">CBS 226.32</strain>
    </source>
</reference>
<protein>
    <recommendedName>
        <fullName evidence="6">Nudix hydrolase domain-containing protein</fullName>
    </recommendedName>
</protein>
<name>A0A8H7V0F2_9FUNG</name>
<evidence type="ECO:0000259" key="6">
    <source>
        <dbReference type="PROSITE" id="PS51462"/>
    </source>
</evidence>
<feature type="domain" description="Nudix hydrolase" evidence="6">
    <location>
        <begin position="41"/>
        <end position="170"/>
    </location>
</feature>
<dbReference type="GO" id="GO:1901911">
    <property type="term" value="P:adenosine 5'-(hexahydrogen pentaphosphate) catabolic process"/>
    <property type="evidence" value="ECO:0007669"/>
    <property type="project" value="TreeGrafter"/>
</dbReference>
<dbReference type="GO" id="GO:0034432">
    <property type="term" value="F:bis(5'-adenosyl)-pentaphosphatase activity"/>
    <property type="evidence" value="ECO:0007669"/>
    <property type="project" value="TreeGrafter"/>
</dbReference>
<dbReference type="GO" id="GO:0008486">
    <property type="term" value="F:diphosphoinositol-polyphosphate diphosphatase activity"/>
    <property type="evidence" value="ECO:0007669"/>
    <property type="project" value="TreeGrafter"/>
</dbReference>
<dbReference type="CDD" id="cd04666">
    <property type="entry name" value="NUDIX_DIPP2_like_Nudt4"/>
    <property type="match status" value="1"/>
</dbReference>
<evidence type="ECO:0000313" key="8">
    <source>
        <dbReference type="Proteomes" id="UP000650833"/>
    </source>
</evidence>
<evidence type="ECO:0000256" key="4">
    <source>
        <dbReference type="ARBA" id="ARBA00022842"/>
    </source>
</evidence>
<dbReference type="OrthoDB" id="2011998at2759"/>
<dbReference type="AlphaFoldDB" id="A0A8H7V0F2"/>
<feature type="region of interest" description="Disordered" evidence="5">
    <location>
        <begin position="178"/>
        <end position="240"/>
    </location>
</feature>
<accession>A0A8H7V0F2</accession>
<dbReference type="PANTHER" id="PTHR12629:SF0">
    <property type="entry name" value="DIPHOSPHOINOSITOL-POLYPHOSPHATE DIPHOSPHATASE"/>
    <property type="match status" value="1"/>
</dbReference>
<dbReference type="GO" id="GO:0005634">
    <property type="term" value="C:nucleus"/>
    <property type="evidence" value="ECO:0007669"/>
    <property type="project" value="TreeGrafter"/>
</dbReference>
<dbReference type="GO" id="GO:1901907">
    <property type="term" value="P:diadenosine pentaphosphate catabolic process"/>
    <property type="evidence" value="ECO:0007669"/>
    <property type="project" value="TreeGrafter"/>
</dbReference>
<evidence type="ECO:0000313" key="7">
    <source>
        <dbReference type="EMBL" id="KAG2200872.1"/>
    </source>
</evidence>
<comment type="cofactor">
    <cofactor evidence="1">
        <name>Mg(2+)</name>
        <dbReference type="ChEBI" id="CHEBI:18420"/>
    </cofactor>
</comment>
<dbReference type="PANTHER" id="PTHR12629">
    <property type="entry name" value="DIPHOSPHOINOSITOL POLYPHOSPHATE PHOSPHOHYDROLASE"/>
    <property type="match status" value="1"/>
</dbReference>
<dbReference type="InterPro" id="IPR047198">
    <property type="entry name" value="DDP-like_NUDIX"/>
</dbReference>
<dbReference type="InterPro" id="IPR015797">
    <property type="entry name" value="NUDIX_hydrolase-like_dom_sf"/>
</dbReference>
<dbReference type="PROSITE" id="PS51462">
    <property type="entry name" value="NUDIX"/>
    <property type="match status" value="1"/>
</dbReference>
<keyword evidence="3" id="KW-0378">Hydrolase</keyword>
<dbReference type="EMBL" id="JAEPRC010000303">
    <property type="protein sequence ID" value="KAG2200872.1"/>
    <property type="molecule type" value="Genomic_DNA"/>
</dbReference>
<organism evidence="7 8">
    <name type="scientific">Mucor plumbeus</name>
    <dbReference type="NCBI Taxonomy" id="97098"/>
    <lineage>
        <taxon>Eukaryota</taxon>
        <taxon>Fungi</taxon>
        <taxon>Fungi incertae sedis</taxon>
        <taxon>Mucoromycota</taxon>
        <taxon>Mucoromycotina</taxon>
        <taxon>Mucoromycetes</taxon>
        <taxon>Mucorales</taxon>
        <taxon>Mucorineae</taxon>
        <taxon>Mucoraceae</taxon>
        <taxon>Mucor</taxon>
    </lineage>
</organism>
<keyword evidence="2" id="KW-0479">Metal-binding</keyword>
<proteinExistence type="predicted"/>
<dbReference type="GO" id="GO:0005737">
    <property type="term" value="C:cytoplasm"/>
    <property type="evidence" value="ECO:0007669"/>
    <property type="project" value="TreeGrafter"/>
</dbReference>
<evidence type="ECO:0000256" key="1">
    <source>
        <dbReference type="ARBA" id="ARBA00001946"/>
    </source>
</evidence>
<dbReference type="Proteomes" id="UP000650833">
    <property type="component" value="Unassembled WGS sequence"/>
</dbReference>
<dbReference type="Gene3D" id="3.90.79.10">
    <property type="entry name" value="Nucleoside Triphosphate Pyrophosphohydrolase"/>
    <property type="match status" value="1"/>
</dbReference>
<dbReference type="GO" id="GO:0034431">
    <property type="term" value="F:bis(5'-adenosyl)-hexaphosphatase activity"/>
    <property type="evidence" value="ECO:0007669"/>
    <property type="project" value="TreeGrafter"/>
</dbReference>
<dbReference type="GO" id="GO:0000298">
    <property type="term" value="F:endopolyphosphatase activity"/>
    <property type="evidence" value="ECO:0007669"/>
    <property type="project" value="TreeGrafter"/>
</dbReference>
<comment type="caution">
    <text evidence="7">The sequence shown here is derived from an EMBL/GenBank/DDBJ whole genome shotgun (WGS) entry which is preliminary data.</text>
</comment>
<sequence length="255" mass="29001">MFPRSISTPSPLPEEKTSATAIKYTKKARHGHGQDVTDAHNIRQVAGCLPIDRASKRFLLISSSKNPETWVIPKGGWETDETQEHAALRETWEEAGIKGRITHQMGIFVERSKKKIKAHHWIFEMEIDEIVKKYPERKRRDRRWFTFEEALIATGNNHYIKEAIRLSSISPLSRQTLPRSDFDGKLNLNVPKPSNQQEQQSQQKILPMDSPPSSVPSTPTKATTNIESLSNQESEKSTDAFEALRELMEKAAVST</sequence>
<dbReference type="GO" id="GO:1901909">
    <property type="term" value="P:diadenosine hexaphosphate catabolic process"/>
    <property type="evidence" value="ECO:0007669"/>
    <property type="project" value="TreeGrafter"/>
</dbReference>
<dbReference type="InterPro" id="IPR000086">
    <property type="entry name" value="NUDIX_hydrolase_dom"/>
</dbReference>
<gene>
    <name evidence="7" type="ORF">INT46_006434</name>
</gene>
<dbReference type="Pfam" id="PF00293">
    <property type="entry name" value="NUDIX"/>
    <property type="match status" value="1"/>
</dbReference>
<dbReference type="GO" id="GO:0071543">
    <property type="term" value="P:diphosphoinositol polyphosphate metabolic process"/>
    <property type="evidence" value="ECO:0007669"/>
    <property type="project" value="TreeGrafter"/>
</dbReference>
<evidence type="ECO:0000256" key="2">
    <source>
        <dbReference type="ARBA" id="ARBA00022723"/>
    </source>
</evidence>